<reference evidence="5" key="1">
    <citation type="submission" date="2013-09" db="EMBL/GenBank/DDBJ databases">
        <title>Draft Genome Sequence of five Lactobacillus helveticus strains CIRM-BIA 101T, 103, 104, 951 and 953 isolated from milk product.</title>
        <authorList>
            <person name="Valence F."/>
            <person name="Chuat V."/>
            <person name="Ma L."/>
            <person name="Creno S."/>
            <person name="Falentin H."/>
            <person name="Lortal S."/>
            <person name="Bizet C."/>
            <person name="Clermont D."/>
            <person name="Loux V."/>
            <person name="Bouchier C."/>
            <person name="Cousin S."/>
        </authorList>
    </citation>
    <scope>NUCLEOTIDE SEQUENCE [LARGE SCALE GENOMIC DNA]</scope>
    <source>
        <strain evidence="5">CIRM-BIA 104</strain>
    </source>
</reference>
<dbReference type="InterPro" id="IPR038333">
    <property type="entry name" value="T1MK-like_N_sf"/>
</dbReference>
<feature type="domain" description="Type I restriction enzyme HindI endonuclease subunit-like C-terminal" evidence="3">
    <location>
        <begin position="147"/>
        <end position="479"/>
    </location>
</feature>
<feature type="domain" description="N6 adenine-specific DNA methyltransferase N-terminal" evidence="4">
    <location>
        <begin position="11"/>
        <end position="105"/>
    </location>
</feature>
<protein>
    <submittedName>
        <fullName evidence="5">Ribosomal protein L7/L12</fullName>
    </submittedName>
</protein>
<comment type="caution">
    <text evidence="5">The sequence shown here is derived from an EMBL/GenBank/DDBJ whole genome shotgun (WGS) entry which is preliminary data.</text>
</comment>
<dbReference type="Gene3D" id="1.20.1260.30">
    <property type="match status" value="1"/>
</dbReference>
<dbReference type="AlphaFoldDB" id="U6FAE2"/>
<keyword evidence="5" id="KW-0687">Ribonucleoprotein</keyword>
<dbReference type="PANTHER" id="PTHR30195:SF15">
    <property type="entry name" value="TYPE I RESTRICTION ENZYME HINDI ENDONUCLEASE SUBUNIT"/>
    <property type="match status" value="1"/>
</dbReference>
<keyword evidence="2" id="KW-0680">Restriction system</keyword>
<dbReference type="Pfam" id="PF12161">
    <property type="entry name" value="HsdM_N"/>
    <property type="match status" value="1"/>
</dbReference>
<dbReference type="InterPro" id="IPR021810">
    <property type="entry name" value="T1RH-like_C"/>
</dbReference>
<proteinExistence type="inferred from homology"/>
<dbReference type="InterPro" id="IPR051268">
    <property type="entry name" value="Type-I_R_enzyme_R_subunit"/>
</dbReference>
<dbReference type="EMBL" id="CBUL010000176">
    <property type="protein sequence ID" value="CDI61138.1"/>
    <property type="molecule type" value="Genomic_DNA"/>
</dbReference>
<evidence type="ECO:0000259" key="3">
    <source>
        <dbReference type="Pfam" id="PF11867"/>
    </source>
</evidence>
<dbReference type="GO" id="GO:0005840">
    <property type="term" value="C:ribosome"/>
    <property type="evidence" value="ECO:0007669"/>
    <property type="project" value="UniProtKB-KW"/>
</dbReference>
<dbReference type="PANTHER" id="PTHR30195">
    <property type="entry name" value="TYPE I SITE-SPECIFIC DEOXYRIBONUCLEASE PROTEIN SUBUNIT M AND R"/>
    <property type="match status" value="1"/>
</dbReference>
<dbReference type="RefSeq" id="WP_020829180.1">
    <property type="nucleotide sequence ID" value="NZ_HG531112.1"/>
</dbReference>
<comment type="similarity">
    <text evidence="1">Belongs to the N(4)/N(6)-methyltransferase family.</text>
</comment>
<dbReference type="SUPFAM" id="SSF53335">
    <property type="entry name" value="S-adenosyl-L-methionine-dependent methyltransferases"/>
    <property type="match status" value="1"/>
</dbReference>
<accession>U6FAE2</accession>
<evidence type="ECO:0000313" key="5">
    <source>
        <dbReference type="EMBL" id="CDI61138.1"/>
    </source>
</evidence>
<dbReference type="InterPro" id="IPR029063">
    <property type="entry name" value="SAM-dependent_MTases_sf"/>
</dbReference>
<dbReference type="GO" id="GO:0009307">
    <property type="term" value="P:DNA restriction-modification system"/>
    <property type="evidence" value="ECO:0007669"/>
    <property type="project" value="UniProtKB-KW"/>
</dbReference>
<dbReference type="Pfam" id="PF11867">
    <property type="entry name" value="T1RH-like_C"/>
    <property type="match status" value="1"/>
</dbReference>
<dbReference type="Proteomes" id="UP000017247">
    <property type="component" value="Unassembled WGS sequence"/>
</dbReference>
<evidence type="ECO:0000313" key="6">
    <source>
        <dbReference type="Proteomes" id="UP000017247"/>
    </source>
</evidence>
<organism evidence="5 6">
    <name type="scientific">Lactobacillus helveticus CIRM-BIA 104</name>
    <dbReference type="NCBI Taxonomy" id="1226333"/>
    <lineage>
        <taxon>Bacteria</taxon>
        <taxon>Bacillati</taxon>
        <taxon>Bacillota</taxon>
        <taxon>Bacilli</taxon>
        <taxon>Lactobacillales</taxon>
        <taxon>Lactobacillaceae</taxon>
        <taxon>Lactobacillus</taxon>
    </lineage>
</organism>
<dbReference type="InterPro" id="IPR043502">
    <property type="entry name" value="DNA/RNA_pol_sf"/>
</dbReference>
<dbReference type="InterPro" id="IPR022749">
    <property type="entry name" value="D12N6_MeTrfase_N"/>
</dbReference>
<dbReference type="SUPFAM" id="SSF56672">
    <property type="entry name" value="DNA/RNA polymerases"/>
    <property type="match status" value="1"/>
</dbReference>
<sequence length="484" mass="55198">MATKSKELNFEDKLWKAADALRGSMDASEYRNVVLGLIFLKYVSDAFEEKHDELLKSDYPEDAEGKDVYVGDNIFWVPKEARWENIEKAAKTPQFGEVIDKAMHGHNLIQAIARVNRVFKDKDSGLIVDYIGIADQLKSALSFYSKTDQNQVGIDVNKALNLLREKFEIIKNDFLFGIDYSEFDSNNSAERIQTVTKVANEILAEDKEIQQKFLDTVLEAQKAFALVSTFDEAQKMAPEIAFFVTVKAFINKLGSVSGGSKQTNDSKIVKYRIRQYLDQSIISEPYVDIYKDMGLEKPNLDVISDEFLKKIQKMPEQNIAIIVLQKLLEGKIKSYQRKNLVQGKKFNDMLKDAIEKYNVRGITSEIVIRELIEMAKKMNAEQEKGKNLGLSDEEIAFYDALANHEKAVQVLGEEKLHMIATELVKIVKKESGVDWQRRRNVQAKMRVAVKHLLRKYGYPPDIAPKAVDTVVSQAERLASNEFED</sequence>
<evidence type="ECO:0000256" key="1">
    <source>
        <dbReference type="ARBA" id="ARBA00006594"/>
    </source>
</evidence>
<name>U6FAE2_LACHE</name>
<dbReference type="HOGENOM" id="CLU_563587_0_0_9"/>
<keyword evidence="5" id="KW-0689">Ribosomal protein</keyword>
<evidence type="ECO:0000256" key="2">
    <source>
        <dbReference type="ARBA" id="ARBA00022747"/>
    </source>
</evidence>
<evidence type="ECO:0000259" key="4">
    <source>
        <dbReference type="Pfam" id="PF12161"/>
    </source>
</evidence>
<gene>
    <name evidence="5" type="ORF">LHCIRMBIA104_01003</name>
</gene>